<gene>
    <name evidence="1" type="ORF">POM88_026349</name>
</gene>
<keyword evidence="2" id="KW-1185">Reference proteome</keyword>
<dbReference type="NCBIfam" id="TIGR01549">
    <property type="entry name" value="HAD-SF-IA-v1"/>
    <property type="match status" value="1"/>
</dbReference>
<dbReference type="InterPro" id="IPR011949">
    <property type="entry name" value="HAD-SF_hydro_IA_REG-2-like"/>
</dbReference>
<evidence type="ECO:0000313" key="1">
    <source>
        <dbReference type="EMBL" id="KAK1379605.1"/>
    </source>
</evidence>
<dbReference type="NCBIfam" id="TIGR02252">
    <property type="entry name" value="DREG-2"/>
    <property type="match status" value="1"/>
</dbReference>
<dbReference type="Gene3D" id="1.10.150.720">
    <property type="entry name" value="Haloacid dehalogenase-like hydrolase"/>
    <property type="match status" value="1"/>
</dbReference>
<keyword evidence="1" id="KW-0378">Hydrolase</keyword>
<dbReference type="InterPro" id="IPR006439">
    <property type="entry name" value="HAD-SF_hydro_IA"/>
</dbReference>
<dbReference type="PANTHER" id="PTHR46649:SF5">
    <property type="entry name" value="F14L17.7 PROTEIN"/>
    <property type="match status" value="1"/>
</dbReference>
<sequence>MDATCCLFRALKFKPSIFKLPNNPILGVRISNHSSSSASTIHTGVSTVKRKYDALLLDAGGTLLQLAHPVEDIYSSIGLKYGLSMSPAEIKQGFKRAFSAPWPERLRYQGDGRPFWRLVVSEATGCARDDYFEEVYQYYATGDAWCLPPGAHETIVILKDAGVKLAVVSNFDNRLRKLLKDLNVVDLFDAVIISSEVGYEKPDAMIFKAALDQVNVEACRAIHVGDDEKADKLGASAVGIHCWLWGTDVKSFSDLQNNILLT</sequence>
<dbReference type="EMBL" id="JAUIZM010000006">
    <property type="protein sequence ID" value="KAK1379605.1"/>
    <property type="molecule type" value="Genomic_DNA"/>
</dbReference>
<organism evidence="1 2">
    <name type="scientific">Heracleum sosnowskyi</name>
    <dbReference type="NCBI Taxonomy" id="360622"/>
    <lineage>
        <taxon>Eukaryota</taxon>
        <taxon>Viridiplantae</taxon>
        <taxon>Streptophyta</taxon>
        <taxon>Embryophyta</taxon>
        <taxon>Tracheophyta</taxon>
        <taxon>Spermatophyta</taxon>
        <taxon>Magnoliopsida</taxon>
        <taxon>eudicotyledons</taxon>
        <taxon>Gunneridae</taxon>
        <taxon>Pentapetalae</taxon>
        <taxon>asterids</taxon>
        <taxon>campanulids</taxon>
        <taxon>Apiales</taxon>
        <taxon>Apiaceae</taxon>
        <taxon>Apioideae</taxon>
        <taxon>apioid superclade</taxon>
        <taxon>Tordylieae</taxon>
        <taxon>Tordyliinae</taxon>
        <taxon>Heracleum</taxon>
    </lineage>
</organism>
<reference evidence="1" key="1">
    <citation type="submission" date="2023-02" db="EMBL/GenBank/DDBJ databases">
        <title>Genome of toxic invasive species Heracleum sosnowskyi carries increased number of genes despite the absence of recent whole-genome duplications.</title>
        <authorList>
            <person name="Schelkunov M."/>
            <person name="Shtratnikova V."/>
            <person name="Makarenko M."/>
            <person name="Klepikova A."/>
            <person name="Omelchenko D."/>
            <person name="Novikova G."/>
            <person name="Obukhova E."/>
            <person name="Bogdanov V."/>
            <person name="Penin A."/>
            <person name="Logacheva M."/>
        </authorList>
    </citation>
    <scope>NUCLEOTIDE SEQUENCE</scope>
    <source>
        <strain evidence="1">Hsosn_3</strain>
        <tissue evidence="1">Leaf</tissue>
    </source>
</reference>
<dbReference type="GO" id="GO:0016787">
    <property type="term" value="F:hydrolase activity"/>
    <property type="evidence" value="ECO:0007669"/>
    <property type="project" value="UniProtKB-KW"/>
</dbReference>
<proteinExistence type="predicted"/>
<dbReference type="PRINTS" id="PR00413">
    <property type="entry name" value="HADHALOGNASE"/>
</dbReference>
<accession>A0AAD8MKK7</accession>
<dbReference type="InterPro" id="IPR044924">
    <property type="entry name" value="HAD-SF_hydro_IA_REG-2-like_cap"/>
</dbReference>
<comment type="caution">
    <text evidence="1">The sequence shown here is derived from an EMBL/GenBank/DDBJ whole genome shotgun (WGS) entry which is preliminary data.</text>
</comment>
<dbReference type="CDD" id="cd16415">
    <property type="entry name" value="HAD_dREG-2_like"/>
    <property type="match status" value="1"/>
</dbReference>
<dbReference type="AlphaFoldDB" id="A0AAD8MKK7"/>
<reference evidence="1" key="2">
    <citation type="submission" date="2023-05" db="EMBL/GenBank/DDBJ databases">
        <authorList>
            <person name="Schelkunov M.I."/>
        </authorList>
    </citation>
    <scope>NUCLEOTIDE SEQUENCE</scope>
    <source>
        <strain evidence="1">Hsosn_3</strain>
        <tissue evidence="1">Leaf</tissue>
    </source>
</reference>
<dbReference type="Pfam" id="PF00702">
    <property type="entry name" value="Hydrolase"/>
    <property type="match status" value="1"/>
</dbReference>
<dbReference type="Gene3D" id="3.40.50.1000">
    <property type="entry name" value="HAD superfamily/HAD-like"/>
    <property type="match status" value="1"/>
</dbReference>
<dbReference type="PANTHER" id="PTHR46649">
    <property type="match status" value="1"/>
</dbReference>
<dbReference type="SFLD" id="SFLDS00003">
    <property type="entry name" value="Haloacid_Dehalogenase"/>
    <property type="match status" value="1"/>
</dbReference>
<dbReference type="SUPFAM" id="SSF56784">
    <property type="entry name" value="HAD-like"/>
    <property type="match status" value="1"/>
</dbReference>
<dbReference type="Proteomes" id="UP001237642">
    <property type="component" value="Unassembled WGS sequence"/>
</dbReference>
<protein>
    <submittedName>
        <fullName evidence="1">Haloacid dehalogenase-like hydrolase domain-containing protein 3</fullName>
    </submittedName>
</protein>
<evidence type="ECO:0000313" key="2">
    <source>
        <dbReference type="Proteomes" id="UP001237642"/>
    </source>
</evidence>
<dbReference type="SFLD" id="SFLDG01129">
    <property type="entry name" value="C1.5:_HAD__Beta-PGM__Phosphata"/>
    <property type="match status" value="1"/>
</dbReference>
<dbReference type="InterPro" id="IPR036412">
    <property type="entry name" value="HAD-like_sf"/>
</dbReference>
<dbReference type="InterPro" id="IPR023214">
    <property type="entry name" value="HAD_sf"/>
</dbReference>
<name>A0AAD8MKK7_9APIA</name>